<dbReference type="SUPFAM" id="SSF53850">
    <property type="entry name" value="Periplasmic binding protein-like II"/>
    <property type="match status" value="1"/>
</dbReference>
<comment type="caution">
    <text evidence="2">The sequence shown here is derived from an EMBL/GenBank/DDBJ whole genome shotgun (WGS) entry which is preliminary data.</text>
</comment>
<sequence length="475" mass="51873">MKGGSLVAKANQNHINQEVNMKAKSVSLLLITCLTTTMIGCSSSNTSQAPSTTTANTTNNPAGNPAPTSPAPASPAKTEVKEVRVSWYGDAQRNKIYQSTFDEIQKKLPDLKITREFASSNDYYTKLNTQTAGGNAPDLMIFTLYTLYDYAKRGQLLDLKPYVDKGVIDLKDFDPAIVESGKVDGKLLTVSQGNSILASFYNKDMFKKTGVKEPSFDWTWDEFSQTMIELAGKLDKGTWGSVDLGGSINQFQAFLKQRGKDLYSENGGLGFEKADMADWYTVWDNLRQKGGIPPADISAEYDGKPEAEGLFGLGKVAVRMGASNQFALAQEIMKNNQLGIVRMPQTKGGTSYDQLAGVYMGIYTKSKVPEETARIINLFANDASAAKEFGLLYGPVGQTKVMKELEPTLSPAMKAVSDYQKAVSKNATSTVPFPVASNAVNKLIADQNQQIAYKKKTITQAVDAFFTEAEKLLKR</sequence>
<accession>A0A4V2J3U8</accession>
<dbReference type="PANTHER" id="PTHR43649">
    <property type="entry name" value="ARABINOSE-BINDING PROTEIN-RELATED"/>
    <property type="match status" value="1"/>
</dbReference>
<evidence type="ECO:0000256" key="1">
    <source>
        <dbReference type="SAM" id="MobiDB-lite"/>
    </source>
</evidence>
<evidence type="ECO:0000313" key="3">
    <source>
        <dbReference type="Proteomes" id="UP000293142"/>
    </source>
</evidence>
<dbReference type="OrthoDB" id="7918484at2"/>
<keyword evidence="3" id="KW-1185">Reference proteome</keyword>
<dbReference type="EMBL" id="SIRE01000016">
    <property type="protein sequence ID" value="TBL75674.1"/>
    <property type="molecule type" value="Genomic_DNA"/>
</dbReference>
<evidence type="ECO:0000313" key="2">
    <source>
        <dbReference type="EMBL" id="TBL75674.1"/>
    </source>
</evidence>
<name>A0A4V2J3U8_9BACL</name>
<protein>
    <submittedName>
        <fullName evidence="2">Extracellular solute-binding protein</fullName>
    </submittedName>
</protein>
<reference evidence="2 3" key="1">
    <citation type="submission" date="2019-02" db="EMBL/GenBank/DDBJ databases">
        <title>Paenibacillus sp. nov., isolated from surface-sterilized tissue of Thalictrum simplex L.</title>
        <authorList>
            <person name="Tuo L."/>
        </authorList>
    </citation>
    <scope>NUCLEOTIDE SEQUENCE [LARGE SCALE GENOMIC DNA]</scope>
    <source>
        <strain evidence="2 3">N2SHLJ1</strain>
    </source>
</reference>
<dbReference type="Gene3D" id="3.40.190.10">
    <property type="entry name" value="Periplasmic binding protein-like II"/>
    <property type="match status" value="2"/>
</dbReference>
<dbReference type="PANTHER" id="PTHR43649:SF11">
    <property type="entry name" value="ABC TRANSPORTER SUBSTRATE-BINDING PROTEIN YESO-RELATED"/>
    <property type="match status" value="1"/>
</dbReference>
<dbReference type="InterPro" id="IPR006059">
    <property type="entry name" value="SBP"/>
</dbReference>
<gene>
    <name evidence="2" type="ORF">EYB31_22020</name>
</gene>
<proteinExistence type="predicted"/>
<dbReference type="Proteomes" id="UP000293142">
    <property type="component" value="Unassembled WGS sequence"/>
</dbReference>
<dbReference type="AlphaFoldDB" id="A0A4V2J3U8"/>
<organism evidence="2 3">
    <name type="scientific">Paenibacillus thalictri</name>
    <dbReference type="NCBI Taxonomy" id="2527873"/>
    <lineage>
        <taxon>Bacteria</taxon>
        <taxon>Bacillati</taxon>
        <taxon>Bacillota</taxon>
        <taxon>Bacilli</taxon>
        <taxon>Bacillales</taxon>
        <taxon>Paenibacillaceae</taxon>
        <taxon>Paenibacillus</taxon>
    </lineage>
</organism>
<feature type="compositionally biased region" description="Low complexity" evidence="1">
    <location>
        <begin position="42"/>
        <end position="66"/>
    </location>
</feature>
<dbReference type="InterPro" id="IPR050490">
    <property type="entry name" value="Bact_solute-bd_prot1"/>
</dbReference>
<feature type="region of interest" description="Disordered" evidence="1">
    <location>
        <begin position="42"/>
        <end position="77"/>
    </location>
</feature>
<dbReference type="Pfam" id="PF01547">
    <property type="entry name" value="SBP_bac_1"/>
    <property type="match status" value="1"/>
</dbReference>